<name>A0A381T2U9_9ZZZZ</name>
<evidence type="ECO:0000256" key="2">
    <source>
        <dbReference type="ARBA" id="ARBA00022840"/>
    </source>
</evidence>
<dbReference type="AlphaFoldDB" id="A0A381T2U9"/>
<dbReference type="PANTHER" id="PTHR43204:SF1">
    <property type="entry name" value="ABC TRANSPORTER I FAMILY MEMBER 6, CHLOROPLASTIC"/>
    <property type="match status" value="1"/>
</dbReference>
<sequence length="253" mass="27852">VSDTRGSEPIFEVTDLHASTTDGVEILRGVDLVVHPGEIHALMGPNGSGKSTLASVLLGSPEYEVTSGSVRFRGDEITDWSPDVRGKAGIFLAFQYPLEIAGVSVINFLRQALSARKGLDLSVLELRLSIMDWMDRLGMDPSFADRYVNEGFSGGEKKRNEILQMAILEPEMAILDETDSGLDIDALRVVADGVNEVRNDRTGMGVLAITHYQRLLDLLRPDVVHILIDGQIVERGDSEIAERLEREGYEAFR</sequence>
<dbReference type="EMBL" id="UINC01003943">
    <property type="protein sequence ID" value="SVA10540.1"/>
    <property type="molecule type" value="Genomic_DNA"/>
</dbReference>
<evidence type="ECO:0000256" key="1">
    <source>
        <dbReference type="ARBA" id="ARBA00022741"/>
    </source>
</evidence>
<evidence type="ECO:0000259" key="3">
    <source>
        <dbReference type="PROSITE" id="PS50893"/>
    </source>
</evidence>
<dbReference type="NCBIfam" id="TIGR01978">
    <property type="entry name" value="sufC"/>
    <property type="match status" value="1"/>
</dbReference>
<dbReference type="InterPro" id="IPR027417">
    <property type="entry name" value="P-loop_NTPase"/>
</dbReference>
<gene>
    <name evidence="4" type="ORF">METZ01_LOCUS63394</name>
</gene>
<dbReference type="SUPFAM" id="SSF52540">
    <property type="entry name" value="P-loop containing nucleoside triphosphate hydrolases"/>
    <property type="match status" value="1"/>
</dbReference>
<dbReference type="InterPro" id="IPR003439">
    <property type="entry name" value="ABC_transporter-like_ATP-bd"/>
</dbReference>
<feature type="domain" description="ABC transporter" evidence="3">
    <location>
        <begin position="11"/>
        <end position="253"/>
    </location>
</feature>
<protein>
    <recommendedName>
        <fullName evidence="3">ABC transporter domain-containing protein</fullName>
    </recommendedName>
</protein>
<accession>A0A381T2U9</accession>
<dbReference type="InterPro" id="IPR003593">
    <property type="entry name" value="AAA+_ATPase"/>
</dbReference>
<dbReference type="CDD" id="cd03217">
    <property type="entry name" value="ABC_FeS_Assembly"/>
    <property type="match status" value="1"/>
</dbReference>
<keyword evidence="2" id="KW-0067">ATP-binding</keyword>
<proteinExistence type="predicted"/>
<dbReference type="PROSITE" id="PS50893">
    <property type="entry name" value="ABC_TRANSPORTER_2"/>
    <property type="match status" value="1"/>
</dbReference>
<dbReference type="SMART" id="SM00382">
    <property type="entry name" value="AAA"/>
    <property type="match status" value="1"/>
</dbReference>
<dbReference type="InterPro" id="IPR017871">
    <property type="entry name" value="ABC_transporter-like_CS"/>
</dbReference>
<dbReference type="Pfam" id="PF00005">
    <property type="entry name" value="ABC_tran"/>
    <property type="match status" value="1"/>
</dbReference>
<feature type="non-terminal residue" evidence="4">
    <location>
        <position position="1"/>
    </location>
</feature>
<organism evidence="4">
    <name type="scientific">marine metagenome</name>
    <dbReference type="NCBI Taxonomy" id="408172"/>
    <lineage>
        <taxon>unclassified sequences</taxon>
        <taxon>metagenomes</taxon>
        <taxon>ecological metagenomes</taxon>
    </lineage>
</organism>
<dbReference type="PANTHER" id="PTHR43204">
    <property type="entry name" value="ABC TRANSPORTER I FAMILY MEMBER 6, CHLOROPLASTIC"/>
    <property type="match status" value="1"/>
</dbReference>
<dbReference type="PROSITE" id="PS00211">
    <property type="entry name" value="ABC_TRANSPORTER_1"/>
    <property type="match status" value="1"/>
</dbReference>
<dbReference type="GO" id="GO:0016887">
    <property type="term" value="F:ATP hydrolysis activity"/>
    <property type="evidence" value="ECO:0007669"/>
    <property type="project" value="InterPro"/>
</dbReference>
<dbReference type="Gene3D" id="3.40.50.300">
    <property type="entry name" value="P-loop containing nucleotide triphosphate hydrolases"/>
    <property type="match status" value="1"/>
</dbReference>
<dbReference type="GO" id="GO:0005524">
    <property type="term" value="F:ATP binding"/>
    <property type="evidence" value="ECO:0007669"/>
    <property type="project" value="UniProtKB-KW"/>
</dbReference>
<dbReference type="InterPro" id="IPR010230">
    <property type="entry name" value="FeS-cluster_ATPase_SufC"/>
</dbReference>
<evidence type="ECO:0000313" key="4">
    <source>
        <dbReference type="EMBL" id="SVA10540.1"/>
    </source>
</evidence>
<reference evidence="4" key="1">
    <citation type="submission" date="2018-05" db="EMBL/GenBank/DDBJ databases">
        <authorList>
            <person name="Lanie J.A."/>
            <person name="Ng W.-L."/>
            <person name="Kazmierczak K.M."/>
            <person name="Andrzejewski T.M."/>
            <person name="Davidsen T.M."/>
            <person name="Wayne K.J."/>
            <person name="Tettelin H."/>
            <person name="Glass J.I."/>
            <person name="Rusch D."/>
            <person name="Podicherti R."/>
            <person name="Tsui H.-C.T."/>
            <person name="Winkler M.E."/>
        </authorList>
    </citation>
    <scope>NUCLEOTIDE SEQUENCE</scope>
</reference>
<keyword evidence="1" id="KW-0547">Nucleotide-binding</keyword>